<comment type="similarity">
    <text evidence="4">Belongs to the Maf family.</text>
</comment>
<dbReference type="CDD" id="cd00555">
    <property type="entry name" value="Maf"/>
    <property type="match status" value="1"/>
</dbReference>
<evidence type="ECO:0000256" key="3">
    <source>
        <dbReference type="ARBA" id="ARBA00023080"/>
    </source>
</evidence>
<dbReference type="PANTHER" id="PTHR43213">
    <property type="entry name" value="BIFUNCTIONAL DTTP/UTP PYROPHOSPHATASE/METHYLTRANSFERASE PROTEIN-RELATED"/>
    <property type="match status" value="1"/>
</dbReference>
<evidence type="ECO:0000256" key="4">
    <source>
        <dbReference type="HAMAP-Rule" id="MF_00528"/>
    </source>
</evidence>
<dbReference type="InterPro" id="IPR029001">
    <property type="entry name" value="ITPase-like_fam"/>
</dbReference>
<comment type="catalytic activity">
    <reaction evidence="4">
        <text>a ribonucleoside 5'-triphosphate + H2O = a ribonucleoside 5'-phosphate + diphosphate + H(+)</text>
        <dbReference type="Rhea" id="RHEA:23996"/>
        <dbReference type="ChEBI" id="CHEBI:15377"/>
        <dbReference type="ChEBI" id="CHEBI:15378"/>
        <dbReference type="ChEBI" id="CHEBI:33019"/>
        <dbReference type="ChEBI" id="CHEBI:58043"/>
        <dbReference type="ChEBI" id="CHEBI:61557"/>
        <dbReference type="EC" id="3.6.1.9"/>
    </reaction>
</comment>
<comment type="caution">
    <text evidence="5">The sequence shown here is derived from an EMBL/GenBank/DDBJ whole genome shotgun (WGS) entry which is preliminary data.</text>
</comment>
<comment type="function">
    <text evidence="4">Nucleoside triphosphate pyrophosphatase. May have a dual role in cell division arrest and in preventing the incorporation of modified nucleotides into cellular nucleic acids.</text>
</comment>
<evidence type="ECO:0000256" key="2">
    <source>
        <dbReference type="ARBA" id="ARBA00022801"/>
    </source>
</evidence>
<keyword evidence="4" id="KW-0963">Cytoplasm</keyword>
<comment type="catalytic activity">
    <reaction evidence="4">
        <text>a 2'-deoxyribonucleoside 5'-triphosphate + H2O = a 2'-deoxyribonucleoside 5'-phosphate + diphosphate + H(+)</text>
        <dbReference type="Rhea" id="RHEA:44644"/>
        <dbReference type="ChEBI" id="CHEBI:15377"/>
        <dbReference type="ChEBI" id="CHEBI:15378"/>
        <dbReference type="ChEBI" id="CHEBI:33019"/>
        <dbReference type="ChEBI" id="CHEBI:61560"/>
        <dbReference type="ChEBI" id="CHEBI:65317"/>
        <dbReference type="EC" id="3.6.1.9"/>
    </reaction>
</comment>
<comment type="caution">
    <text evidence="4">Lacks conserved residue(s) required for the propagation of feature annotation.</text>
</comment>
<dbReference type="HAMAP" id="MF_00528">
    <property type="entry name" value="Maf"/>
    <property type="match status" value="1"/>
</dbReference>
<reference evidence="6" key="1">
    <citation type="journal article" date="2019" name="Int. J. Syst. Evol. Microbiol.">
        <title>The Global Catalogue of Microorganisms (GCM) 10K type strain sequencing project: providing services to taxonomists for standard genome sequencing and annotation.</title>
        <authorList>
            <consortium name="The Broad Institute Genomics Platform"/>
            <consortium name="The Broad Institute Genome Sequencing Center for Infectious Disease"/>
            <person name="Wu L."/>
            <person name="Ma J."/>
        </authorList>
    </citation>
    <scope>NUCLEOTIDE SEQUENCE [LARGE SCALE GENOMIC DNA]</scope>
    <source>
        <strain evidence="6">KCTC 15012</strain>
    </source>
</reference>
<dbReference type="SUPFAM" id="SSF52972">
    <property type="entry name" value="ITPase-like"/>
    <property type="match status" value="1"/>
</dbReference>
<dbReference type="Pfam" id="PF02545">
    <property type="entry name" value="Maf"/>
    <property type="match status" value="1"/>
</dbReference>
<dbReference type="Proteomes" id="UP001597296">
    <property type="component" value="Unassembled WGS sequence"/>
</dbReference>
<comment type="cofactor">
    <cofactor evidence="1 4">
        <name>a divalent metal cation</name>
        <dbReference type="ChEBI" id="CHEBI:60240"/>
    </cofactor>
</comment>
<accession>A0ABW5C779</accession>
<feature type="active site" description="Proton acceptor" evidence="4">
    <location>
        <position position="73"/>
    </location>
</feature>
<proteinExistence type="inferred from homology"/>
<dbReference type="InterPro" id="IPR003697">
    <property type="entry name" value="Maf-like"/>
</dbReference>
<sequence>MIVLASGSRARQAMLAAAGVVVTIDPPRIDETRIQQAMRQGHAGAAAIAATLAGLKAAEVSARHPGALVIGADQTLDCDGAGFDKPRDRAEARDQLLALRGREHRLISAVALLRDGHPRWTHRAEARLTMRDFSETFLDAYLDQAGAAPLASVGAYQLEGLGAQLFTGIEGDFFTILGLPLLPLLEVLREEGELQQ</sequence>
<gene>
    <name evidence="5" type="ORF">ACFSNB_02720</name>
</gene>
<protein>
    <recommendedName>
        <fullName evidence="4">Nucleoside triphosphate pyrophosphatase</fullName>
        <ecNumber evidence="4">3.6.1.9</ecNumber>
    </recommendedName>
    <alternativeName>
        <fullName evidence="4">Nucleotide pyrophosphatase</fullName>
        <shortName evidence="4">Nucleotide PPase</shortName>
    </alternativeName>
</protein>
<dbReference type="GO" id="GO:0016787">
    <property type="term" value="F:hydrolase activity"/>
    <property type="evidence" value="ECO:0007669"/>
    <property type="project" value="UniProtKB-KW"/>
</dbReference>
<dbReference type="Gene3D" id="3.90.950.10">
    <property type="match status" value="1"/>
</dbReference>
<dbReference type="PIRSF" id="PIRSF006305">
    <property type="entry name" value="Maf"/>
    <property type="match status" value="1"/>
</dbReference>
<evidence type="ECO:0000313" key="6">
    <source>
        <dbReference type="Proteomes" id="UP001597296"/>
    </source>
</evidence>
<comment type="subcellular location">
    <subcellularLocation>
        <location evidence="4">Cytoplasm</location>
    </subcellularLocation>
</comment>
<evidence type="ECO:0000256" key="1">
    <source>
        <dbReference type="ARBA" id="ARBA00001968"/>
    </source>
</evidence>
<organism evidence="5 6">
    <name type="scientific">Phaeospirillum tilakii</name>
    <dbReference type="NCBI Taxonomy" id="741673"/>
    <lineage>
        <taxon>Bacteria</taxon>
        <taxon>Pseudomonadati</taxon>
        <taxon>Pseudomonadota</taxon>
        <taxon>Alphaproteobacteria</taxon>
        <taxon>Rhodospirillales</taxon>
        <taxon>Rhodospirillaceae</taxon>
        <taxon>Phaeospirillum</taxon>
    </lineage>
</organism>
<keyword evidence="2 4" id="KW-0378">Hydrolase</keyword>
<name>A0ABW5C779_9PROT</name>
<evidence type="ECO:0000313" key="5">
    <source>
        <dbReference type="EMBL" id="MFD2232713.1"/>
    </source>
</evidence>
<keyword evidence="3 4" id="KW-0546">Nucleotide metabolism</keyword>
<dbReference type="EMBL" id="JBHUIY010000003">
    <property type="protein sequence ID" value="MFD2232713.1"/>
    <property type="molecule type" value="Genomic_DNA"/>
</dbReference>
<dbReference type="PANTHER" id="PTHR43213:SF5">
    <property type="entry name" value="BIFUNCTIONAL DTTP_UTP PYROPHOSPHATASE_METHYLTRANSFERASE PROTEIN-RELATED"/>
    <property type="match status" value="1"/>
</dbReference>
<keyword evidence="6" id="KW-1185">Reference proteome</keyword>
<dbReference type="EC" id="3.6.1.9" evidence="4"/>
<dbReference type="RefSeq" id="WP_377314270.1">
    <property type="nucleotide sequence ID" value="NZ_JBHUIY010000003.1"/>
</dbReference>